<feature type="region of interest" description="Disordered" evidence="1">
    <location>
        <begin position="1"/>
        <end position="22"/>
    </location>
</feature>
<comment type="caution">
    <text evidence="2">The sequence shown here is derived from an EMBL/GenBank/DDBJ whole genome shotgun (WGS) entry which is preliminary data.</text>
</comment>
<evidence type="ECO:0000313" key="3">
    <source>
        <dbReference type="Proteomes" id="UP000276542"/>
    </source>
</evidence>
<gene>
    <name evidence="2" type="ORF">D4739_07250</name>
</gene>
<organism evidence="2 3">
    <name type="scientific">Nocardioides cavernaquae</name>
    <dbReference type="NCBI Taxonomy" id="2321396"/>
    <lineage>
        <taxon>Bacteria</taxon>
        <taxon>Bacillati</taxon>
        <taxon>Actinomycetota</taxon>
        <taxon>Actinomycetes</taxon>
        <taxon>Propionibacteriales</taxon>
        <taxon>Nocardioidaceae</taxon>
        <taxon>Nocardioides</taxon>
    </lineage>
</organism>
<proteinExistence type="predicted"/>
<evidence type="ECO:0000256" key="1">
    <source>
        <dbReference type="SAM" id="MobiDB-lite"/>
    </source>
</evidence>
<dbReference type="OrthoDB" id="3789000at2"/>
<accession>A0A3A5H5T2</accession>
<dbReference type="RefSeq" id="WP_120059935.1">
    <property type="nucleotide sequence ID" value="NZ_QYRP01000002.1"/>
</dbReference>
<name>A0A3A5H5T2_9ACTN</name>
<sequence>MSGREALQKQLRAEPPAGLDLPPEELQQLADLIRSARETQGKELEASLLGALDHIPRPLRGPVRKVFGL</sequence>
<protein>
    <submittedName>
        <fullName evidence="2">Uncharacterized protein</fullName>
    </submittedName>
</protein>
<dbReference type="AlphaFoldDB" id="A0A3A5H5T2"/>
<keyword evidence="3" id="KW-1185">Reference proteome</keyword>
<evidence type="ECO:0000313" key="2">
    <source>
        <dbReference type="EMBL" id="RJS46036.1"/>
    </source>
</evidence>
<reference evidence="3" key="1">
    <citation type="submission" date="2018-09" db="EMBL/GenBank/DDBJ databases">
        <authorList>
            <person name="Zhu H."/>
        </authorList>
    </citation>
    <scope>NUCLEOTIDE SEQUENCE [LARGE SCALE GENOMIC DNA]</scope>
    <source>
        <strain evidence="3">K1W22B-1</strain>
    </source>
</reference>
<dbReference type="EMBL" id="QYRP01000002">
    <property type="protein sequence ID" value="RJS46036.1"/>
    <property type="molecule type" value="Genomic_DNA"/>
</dbReference>
<dbReference type="Proteomes" id="UP000276542">
    <property type="component" value="Unassembled WGS sequence"/>
</dbReference>